<dbReference type="CDD" id="cd08637">
    <property type="entry name" value="DNA_pol_A_pol_I_C"/>
    <property type="match status" value="1"/>
</dbReference>
<dbReference type="FunFam" id="1.20.1060.10:FF:000001">
    <property type="entry name" value="DNA polymerase I"/>
    <property type="match status" value="1"/>
</dbReference>
<dbReference type="SMART" id="SM00474">
    <property type="entry name" value="35EXOc"/>
    <property type="match status" value="1"/>
</dbReference>
<evidence type="ECO:0000256" key="4">
    <source>
        <dbReference type="ARBA" id="ARBA00022679"/>
    </source>
</evidence>
<keyword evidence="22" id="KW-1185">Reference proteome</keyword>
<keyword evidence="6 16" id="KW-0235">DNA replication</keyword>
<dbReference type="InterPro" id="IPR001098">
    <property type="entry name" value="DNA-dir_DNA_pol_A_palm_dom"/>
</dbReference>
<dbReference type="NCBIfam" id="TIGR00593">
    <property type="entry name" value="pola"/>
    <property type="match status" value="1"/>
</dbReference>
<proteinExistence type="inferred from homology"/>
<dbReference type="CDD" id="cd09898">
    <property type="entry name" value="H3TH_53EXO"/>
    <property type="match status" value="1"/>
</dbReference>
<feature type="compositionally biased region" description="Polar residues" evidence="17">
    <location>
        <begin position="654"/>
        <end position="672"/>
    </location>
</feature>
<dbReference type="SUPFAM" id="SSF88723">
    <property type="entry name" value="PIN domain-like"/>
    <property type="match status" value="1"/>
</dbReference>
<dbReference type="InterPro" id="IPR018320">
    <property type="entry name" value="DNA_polymerase_1"/>
</dbReference>
<dbReference type="PRINTS" id="PR00868">
    <property type="entry name" value="DNAPOLI"/>
</dbReference>
<feature type="domain" description="3'-5' exonuclease" evidence="18">
    <location>
        <begin position="328"/>
        <end position="509"/>
    </location>
</feature>
<feature type="domain" description="5'-3' exonuclease" evidence="19">
    <location>
        <begin position="2"/>
        <end position="261"/>
    </location>
</feature>
<dbReference type="FunFam" id="1.10.150.20:FF:000003">
    <property type="entry name" value="DNA polymerase I"/>
    <property type="match status" value="1"/>
</dbReference>
<dbReference type="InterPro" id="IPR036397">
    <property type="entry name" value="RNaseH_sf"/>
</dbReference>
<dbReference type="SMART" id="SM00475">
    <property type="entry name" value="53EXOc"/>
    <property type="match status" value="1"/>
</dbReference>
<dbReference type="Gene3D" id="3.40.50.1010">
    <property type="entry name" value="5'-nuclease"/>
    <property type="match status" value="1"/>
</dbReference>
<accession>H1Q4P6</accession>
<evidence type="ECO:0000256" key="13">
    <source>
        <dbReference type="ARBA" id="ARBA00023204"/>
    </source>
</evidence>
<keyword evidence="10 16" id="KW-0269">Exonuclease</keyword>
<keyword evidence="8 16" id="KW-0227">DNA damage</keyword>
<dbReference type="GO" id="GO:0008408">
    <property type="term" value="F:3'-5' exonuclease activity"/>
    <property type="evidence" value="ECO:0007669"/>
    <property type="project" value="UniProtKB-UniRule"/>
</dbReference>
<dbReference type="EC" id="2.7.7.7" evidence="2 15"/>
<keyword evidence="5 16" id="KW-0548">Nucleotidyltransferase</keyword>
<dbReference type="Pfam" id="PF02739">
    <property type="entry name" value="5_3_exonuc_N"/>
    <property type="match status" value="1"/>
</dbReference>
<evidence type="ECO:0000256" key="5">
    <source>
        <dbReference type="ARBA" id="ARBA00022695"/>
    </source>
</evidence>
<evidence type="ECO:0000256" key="10">
    <source>
        <dbReference type="ARBA" id="ARBA00022839"/>
    </source>
</evidence>
<dbReference type="CDD" id="cd09859">
    <property type="entry name" value="PIN_53EXO"/>
    <property type="match status" value="1"/>
</dbReference>
<gene>
    <name evidence="16" type="primary">polA</name>
    <name evidence="21" type="ORF">HMPREF9140_01884</name>
</gene>
<dbReference type="SUPFAM" id="SSF53098">
    <property type="entry name" value="Ribonuclease H-like"/>
    <property type="match status" value="1"/>
</dbReference>
<dbReference type="InterPro" id="IPR020046">
    <property type="entry name" value="5-3_exonucl_a-hlix_arch_N"/>
</dbReference>
<dbReference type="InterPro" id="IPR012337">
    <property type="entry name" value="RNaseH-like_sf"/>
</dbReference>
<evidence type="ECO:0000256" key="8">
    <source>
        <dbReference type="ARBA" id="ARBA00022763"/>
    </source>
</evidence>
<feature type="domain" description="DNA-directed DNA polymerase family A palm" evidence="20">
    <location>
        <begin position="678"/>
        <end position="884"/>
    </location>
</feature>
<dbReference type="GO" id="GO:0008409">
    <property type="term" value="F:5'-3' exonuclease activity"/>
    <property type="evidence" value="ECO:0007669"/>
    <property type="project" value="UniProtKB-UniRule"/>
</dbReference>
<comment type="similarity">
    <text evidence="1 16">Belongs to the DNA polymerase type-A family.</text>
</comment>
<dbReference type="Proteomes" id="UP000016023">
    <property type="component" value="Unassembled WGS sequence"/>
</dbReference>
<evidence type="ECO:0000256" key="16">
    <source>
        <dbReference type="RuleBase" id="RU004460"/>
    </source>
</evidence>
<dbReference type="AlphaFoldDB" id="H1Q4P6"/>
<dbReference type="Pfam" id="PF00476">
    <property type="entry name" value="DNA_pol_A"/>
    <property type="match status" value="1"/>
</dbReference>
<dbReference type="PATRIC" id="fig|883158.3.peg.1889"/>
<dbReference type="EMBL" id="AGWK01000052">
    <property type="protein sequence ID" value="EHO66939.1"/>
    <property type="molecule type" value="Genomic_DNA"/>
</dbReference>
<dbReference type="GO" id="GO:0003677">
    <property type="term" value="F:DNA binding"/>
    <property type="evidence" value="ECO:0007669"/>
    <property type="project" value="UniProtKB-UniRule"/>
</dbReference>
<dbReference type="GO" id="GO:0003887">
    <property type="term" value="F:DNA-directed DNA polymerase activity"/>
    <property type="evidence" value="ECO:0007669"/>
    <property type="project" value="UniProtKB-UniRule"/>
</dbReference>
<dbReference type="RefSeq" id="WP_006953463.1">
    <property type="nucleotide sequence ID" value="NZ_JH594523.1"/>
</dbReference>
<dbReference type="InterPro" id="IPR002298">
    <property type="entry name" value="DNA_polymerase_A"/>
</dbReference>
<dbReference type="PANTHER" id="PTHR10133:SF27">
    <property type="entry name" value="DNA POLYMERASE NU"/>
    <property type="match status" value="1"/>
</dbReference>
<evidence type="ECO:0000256" key="3">
    <source>
        <dbReference type="ARBA" id="ARBA00020311"/>
    </source>
</evidence>
<protein>
    <recommendedName>
        <fullName evidence="3 15">DNA polymerase I</fullName>
        <ecNumber evidence="2 15">2.7.7.7</ecNumber>
    </recommendedName>
</protein>
<reference evidence="21 22" key="1">
    <citation type="submission" date="2011-12" db="EMBL/GenBank/DDBJ databases">
        <title>The Genome Sequence of Prevotella micans F0438.</title>
        <authorList>
            <consortium name="The Broad Institute Genome Sequencing Platform"/>
            <person name="Earl A."/>
            <person name="Ward D."/>
            <person name="Feldgarden M."/>
            <person name="Gevers D."/>
            <person name="Izard J."/>
            <person name="Baranova O.V."/>
            <person name="Blanton J.M."/>
            <person name="Wade W.G."/>
            <person name="Dewhirst F.E."/>
            <person name="Young S.K."/>
            <person name="Zeng Q."/>
            <person name="Gargeya S."/>
            <person name="Fitzgerald M."/>
            <person name="Haas B."/>
            <person name="Abouelleil A."/>
            <person name="Alvarado L."/>
            <person name="Arachchi H.M."/>
            <person name="Berlin A."/>
            <person name="Chapman S.B."/>
            <person name="Gearin G."/>
            <person name="Goldberg J."/>
            <person name="Griggs A."/>
            <person name="Gujja S."/>
            <person name="Hansen M."/>
            <person name="Heiman D."/>
            <person name="Howarth C."/>
            <person name="Larimer J."/>
            <person name="Lui A."/>
            <person name="MacDonald P.J.P."/>
            <person name="McCowen C."/>
            <person name="Montmayeur A."/>
            <person name="Murphy C."/>
            <person name="Neiman D."/>
            <person name="Pearson M."/>
            <person name="Priest M."/>
            <person name="Roberts A."/>
            <person name="Saif S."/>
            <person name="Shea T."/>
            <person name="Sisk P."/>
            <person name="Stolte C."/>
            <person name="Sykes S."/>
            <person name="Wortman J."/>
            <person name="Nusbaum C."/>
            <person name="Birren B."/>
        </authorList>
    </citation>
    <scope>NUCLEOTIDE SEQUENCE [LARGE SCALE GENOMIC DNA]</scope>
    <source>
        <strain evidence="21 22">F0438</strain>
    </source>
</reference>
<comment type="catalytic activity">
    <reaction evidence="14 16">
        <text>DNA(n) + a 2'-deoxyribonucleoside 5'-triphosphate = DNA(n+1) + diphosphate</text>
        <dbReference type="Rhea" id="RHEA:22508"/>
        <dbReference type="Rhea" id="RHEA-COMP:17339"/>
        <dbReference type="Rhea" id="RHEA-COMP:17340"/>
        <dbReference type="ChEBI" id="CHEBI:33019"/>
        <dbReference type="ChEBI" id="CHEBI:61560"/>
        <dbReference type="ChEBI" id="CHEBI:173112"/>
        <dbReference type="EC" id="2.7.7.7"/>
    </reaction>
</comment>
<dbReference type="Gene3D" id="1.10.150.20">
    <property type="entry name" value="5' to 3' exonuclease, C-terminal subdomain"/>
    <property type="match status" value="2"/>
</dbReference>
<evidence type="ECO:0000259" key="20">
    <source>
        <dbReference type="SMART" id="SM00482"/>
    </source>
</evidence>
<dbReference type="InterPro" id="IPR002421">
    <property type="entry name" value="5-3_exonuclease"/>
</dbReference>
<keyword evidence="13 16" id="KW-0234">DNA repair</keyword>
<evidence type="ECO:0000256" key="15">
    <source>
        <dbReference type="NCBIfam" id="TIGR00593"/>
    </source>
</evidence>
<dbReference type="Pfam" id="PF01367">
    <property type="entry name" value="5_3_exonuc"/>
    <property type="match status" value="1"/>
</dbReference>
<dbReference type="Gene3D" id="3.30.70.370">
    <property type="match status" value="1"/>
</dbReference>
<evidence type="ECO:0000313" key="21">
    <source>
        <dbReference type="EMBL" id="EHO66939.1"/>
    </source>
</evidence>
<dbReference type="GO" id="GO:0006302">
    <property type="term" value="P:double-strand break repair"/>
    <property type="evidence" value="ECO:0007669"/>
    <property type="project" value="TreeGrafter"/>
</dbReference>
<evidence type="ECO:0000256" key="11">
    <source>
        <dbReference type="ARBA" id="ARBA00022932"/>
    </source>
</evidence>
<organism evidence="21 22">
    <name type="scientific">Prevotella micans F0438</name>
    <dbReference type="NCBI Taxonomy" id="883158"/>
    <lineage>
        <taxon>Bacteria</taxon>
        <taxon>Pseudomonadati</taxon>
        <taxon>Bacteroidota</taxon>
        <taxon>Bacteroidia</taxon>
        <taxon>Bacteroidales</taxon>
        <taxon>Prevotellaceae</taxon>
        <taxon>Prevotella</taxon>
    </lineage>
</organism>
<evidence type="ECO:0000313" key="22">
    <source>
        <dbReference type="Proteomes" id="UP000016023"/>
    </source>
</evidence>
<keyword evidence="4 16" id="KW-0808">Transferase</keyword>
<dbReference type="STRING" id="883158.HMPREF9140_01884"/>
<keyword evidence="12 16" id="KW-0238">DNA-binding</keyword>
<dbReference type="InterPro" id="IPR043502">
    <property type="entry name" value="DNA/RNA_pol_sf"/>
</dbReference>
<dbReference type="InterPro" id="IPR029060">
    <property type="entry name" value="PIN-like_dom_sf"/>
</dbReference>
<keyword evidence="9 16" id="KW-0378">Hydrolase</keyword>
<dbReference type="Gene3D" id="3.30.420.10">
    <property type="entry name" value="Ribonuclease H-like superfamily/Ribonuclease H"/>
    <property type="match status" value="1"/>
</dbReference>
<dbReference type="InterPro" id="IPR008918">
    <property type="entry name" value="HhH2"/>
</dbReference>
<dbReference type="eggNOG" id="COG0258">
    <property type="taxonomic scope" value="Bacteria"/>
</dbReference>
<dbReference type="InterPro" id="IPR002562">
    <property type="entry name" value="3'-5'_exonuclease_dom"/>
</dbReference>
<evidence type="ECO:0000259" key="19">
    <source>
        <dbReference type="SMART" id="SM00475"/>
    </source>
</evidence>
<sequence>MSKLFLIDAYALIYRSYYAFIKNPRINSKGDNTSAVLGFCNTLHEVLTKEKPTHIAVAFDYGKTFRHERFPDYKAQREETPEDIKRSVPIIKEILEAMHVPVLQVDGFEADDVIGTLAVKFSNEGIATYMLTPDKDYGQLVRENVYMFRPRHGGGYEMLDESAIEKKYGIESTTQVIDLLALMGDSADNFPGCPGVGEKTAVKLIAQFGSIENMLQNTEQIAGKLREKVENAKSDIELSKFLATIRTDVPIDVKLDEMKITEPDAEKLKKIFIELEFRTMYNKFVGRNLSNLAQQKDELNLFAEYTGNEPDEQKEKHYDTIKTTPHNYKLVDSEEEARALFDFLITKRSISLDTETTSLSAIDAELVGLSFACEEGEAFYVSIPPERNEAEKRVKIFKPLYENEEIEKIGQNIKYDYEVLRNYGITIRGEFFDTMIAHYVIQPELRHNMDYLAETLLGYKTIHIDELIGPKGKNQKNMRSLSPTEVCDYACEDADITLRLKNVLKDKLKKSGADELFRKIEMPLIPVLAEMEINGVCLDTEALNETSRIFNERMNGYEQNIYELAGESFNISSPRQVGNILFGKLQIVDKPKKTRTGQYVTNEEVLQSLKAKHPIVENILAYRGMKKLLSTYIDALPKLINKRTGRIHTSFNQAATSTGRLSSSEPNLQNIPVRTDDGKEIRKCFIPEKGCLFFSADYSQIELRIMAHLSEDPNMIEAFRNNIDIHKVTAAKIWHENIDDVTETQRKKAKQANFGIIYGITTFGLAQRMGISNLEARKIIDGYFNTYPKVREFIDKSIKDARKKGYVETLFNRKRYLPDINSHNATVRGFAERNAINAPIQGSEADIIKVAMINIQQRFERENIRSKMILQVHDELNFSVIPEEKNLVENIVLEEMQRAYELNVPLVADAGWGNNWLEAH</sequence>
<keyword evidence="11 16" id="KW-0239">DNA-directed DNA polymerase</keyword>
<dbReference type="Gene3D" id="1.20.1060.10">
    <property type="entry name" value="Taq DNA Polymerase, Chain T, domain 4"/>
    <property type="match status" value="1"/>
</dbReference>
<dbReference type="eggNOG" id="COG0749">
    <property type="taxonomic scope" value="Bacteria"/>
</dbReference>
<evidence type="ECO:0000256" key="2">
    <source>
        <dbReference type="ARBA" id="ARBA00012417"/>
    </source>
</evidence>
<dbReference type="SMART" id="SM00482">
    <property type="entry name" value="POLAc"/>
    <property type="match status" value="1"/>
</dbReference>
<evidence type="ECO:0000256" key="1">
    <source>
        <dbReference type="ARBA" id="ARBA00007705"/>
    </source>
</evidence>
<evidence type="ECO:0000256" key="7">
    <source>
        <dbReference type="ARBA" id="ARBA00022722"/>
    </source>
</evidence>
<evidence type="ECO:0000256" key="12">
    <source>
        <dbReference type="ARBA" id="ARBA00023125"/>
    </source>
</evidence>
<evidence type="ECO:0000256" key="6">
    <source>
        <dbReference type="ARBA" id="ARBA00022705"/>
    </source>
</evidence>
<dbReference type="InterPro" id="IPR036279">
    <property type="entry name" value="5-3_exonuclease_C_sf"/>
</dbReference>
<dbReference type="HOGENOM" id="CLU_004675_0_0_10"/>
<dbReference type="InterPro" id="IPR020045">
    <property type="entry name" value="DNA_polI_H3TH"/>
</dbReference>
<dbReference type="SUPFAM" id="SSF47807">
    <property type="entry name" value="5' to 3' exonuclease, C-terminal subdomain"/>
    <property type="match status" value="1"/>
</dbReference>
<dbReference type="SUPFAM" id="SSF56672">
    <property type="entry name" value="DNA/RNA polymerases"/>
    <property type="match status" value="1"/>
</dbReference>
<keyword evidence="7" id="KW-0540">Nuclease</keyword>
<evidence type="ECO:0000256" key="17">
    <source>
        <dbReference type="SAM" id="MobiDB-lite"/>
    </source>
</evidence>
<evidence type="ECO:0000259" key="18">
    <source>
        <dbReference type="SMART" id="SM00474"/>
    </source>
</evidence>
<dbReference type="Pfam" id="PF01612">
    <property type="entry name" value="DNA_pol_A_exo1"/>
    <property type="match status" value="1"/>
</dbReference>
<dbReference type="PANTHER" id="PTHR10133">
    <property type="entry name" value="DNA POLYMERASE I"/>
    <property type="match status" value="1"/>
</dbReference>
<comment type="caution">
    <text evidence="21">The sequence shown here is derived from an EMBL/GenBank/DDBJ whole genome shotgun (WGS) entry which is preliminary data.</text>
</comment>
<dbReference type="GO" id="GO:0006261">
    <property type="term" value="P:DNA-templated DNA replication"/>
    <property type="evidence" value="ECO:0007669"/>
    <property type="project" value="UniProtKB-UniRule"/>
</dbReference>
<dbReference type="CDD" id="cd06139">
    <property type="entry name" value="DNA_polA_I_Ecoli_like_exo"/>
    <property type="match status" value="1"/>
</dbReference>
<dbReference type="FunFam" id="1.10.150.20:FF:000002">
    <property type="entry name" value="DNA polymerase I"/>
    <property type="match status" value="1"/>
</dbReference>
<dbReference type="FunFam" id="3.30.420.10:FF:000026">
    <property type="entry name" value="DNA polymerase I"/>
    <property type="match status" value="1"/>
</dbReference>
<evidence type="ECO:0000256" key="9">
    <source>
        <dbReference type="ARBA" id="ARBA00022801"/>
    </source>
</evidence>
<dbReference type="NCBIfam" id="NF004397">
    <property type="entry name" value="PRK05755.1"/>
    <property type="match status" value="1"/>
</dbReference>
<comment type="function">
    <text evidence="16">In addition to polymerase activity, this DNA polymerase exhibits 3'-5' and 5'-3' exonuclease activity.</text>
</comment>
<dbReference type="SMART" id="SM00279">
    <property type="entry name" value="HhH2"/>
    <property type="match status" value="1"/>
</dbReference>
<feature type="region of interest" description="Disordered" evidence="17">
    <location>
        <begin position="654"/>
        <end position="673"/>
    </location>
</feature>
<name>H1Q4P6_9BACT</name>
<evidence type="ECO:0000256" key="14">
    <source>
        <dbReference type="ARBA" id="ARBA00049244"/>
    </source>
</evidence>